<dbReference type="SMART" id="SM00360">
    <property type="entry name" value="RRM"/>
    <property type="match status" value="1"/>
</dbReference>
<feature type="compositionally biased region" description="Gly residues" evidence="2">
    <location>
        <begin position="243"/>
        <end position="252"/>
    </location>
</feature>
<dbReference type="EMBL" id="HBIS01005568">
    <property type="protein sequence ID" value="CAE0611193.1"/>
    <property type="molecule type" value="Transcribed_RNA"/>
</dbReference>
<dbReference type="PROSITE" id="PS50102">
    <property type="entry name" value="RRM"/>
    <property type="match status" value="1"/>
</dbReference>
<dbReference type="InterPro" id="IPR000504">
    <property type="entry name" value="RRM_dom"/>
</dbReference>
<reference evidence="5" key="1">
    <citation type="submission" date="2021-01" db="EMBL/GenBank/DDBJ databases">
        <authorList>
            <person name="Corre E."/>
            <person name="Pelletier E."/>
            <person name="Niang G."/>
            <person name="Scheremetjew M."/>
            <person name="Finn R."/>
            <person name="Kale V."/>
            <person name="Holt S."/>
            <person name="Cochrane G."/>
            <person name="Meng A."/>
            <person name="Brown T."/>
            <person name="Cohen L."/>
        </authorList>
    </citation>
    <scope>NUCLEOTIDE SEQUENCE</scope>
    <source>
        <strain evidence="5">CCMP1897</strain>
    </source>
</reference>
<organism evidence="5">
    <name type="scientific">Picocystis salinarum</name>
    <dbReference type="NCBI Taxonomy" id="88271"/>
    <lineage>
        <taxon>Eukaryota</taxon>
        <taxon>Viridiplantae</taxon>
        <taxon>Chlorophyta</taxon>
        <taxon>Picocystophyceae</taxon>
        <taxon>Picocystales</taxon>
        <taxon>Picocystaceae</taxon>
        <taxon>Picocystis</taxon>
    </lineage>
</organism>
<dbReference type="GO" id="GO:0005847">
    <property type="term" value="C:mRNA cleavage and polyadenylation specificity factor complex"/>
    <property type="evidence" value="ECO:0007669"/>
    <property type="project" value="TreeGrafter"/>
</dbReference>
<dbReference type="GO" id="GO:0003729">
    <property type="term" value="F:mRNA binding"/>
    <property type="evidence" value="ECO:0007669"/>
    <property type="project" value="TreeGrafter"/>
</dbReference>
<feature type="region of interest" description="Disordered" evidence="2">
    <location>
        <begin position="196"/>
        <end position="288"/>
    </location>
</feature>
<dbReference type="Gene3D" id="1.25.40.630">
    <property type="match status" value="1"/>
</dbReference>
<dbReference type="CDD" id="cd12398">
    <property type="entry name" value="RRM_CSTF2_RNA15_like"/>
    <property type="match status" value="1"/>
</dbReference>
<dbReference type="Gene3D" id="3.30.70.330">
    <property type="match status" value="1"/>
</dbReference>
<dbReference type="Pfam" id="PF14327">
    <property type="entry name" value="CSTF2_hinge"/>
    <property type="match status" value="1"/>
</dbReference>
<dbReference type="PANTHER" id="PTHR45735">
    <property type="entry name" value="CLEAVAGE STIMULATION FACTOR SUBUNIT 2"/>
    <property type="match status" value="1"/>
</dbReference>
<feature type="compositionally biased region" description="Pro residues" evidence="2">
    <location>
        <begin position="255"/>
        <end position="264"/>
    </location>
</feature>
<evidence type="ECO:0000313" key="4">
    <source>
        <dbReference type="EMBL" id="CAE0611193.1"/>
    </source>
</evidence>
<evidence type="ECO:0000313" key="5">
    <source>
        <dbReference type="EMBL" id="CAE0611194.1"/>
    </source>
</evidence>
<dbReference type="EMBL" id="HBIS01005569">
    <property type="protein sequence ID" value="CAE0611194.1"/>
    <property type="molecule type" value="Transcribed_RNA"/>
</dbReference>
<name>A0A6U9R6T7_9CHLO</name>
<feature type="compositionally biased region" description="Pro residues" evidence="2">
    <location>
        <begin position="204"/>
        <end position="223"/>
    </location>
</feature>
<dbReference type="InterPro" id="IPR038192">
    <property type="entry name" value="CSTF_C_sf"/>
</dbReference>
<evidence type="ECO:0000256" key="2">
    <source>
        <dbReference type="SAM" id="MobiDB-lite"/>
    </source>
</evidence>
<evidence type="ECO:0000256" key="1">
    <source>
        <dbReference type="PROSITE-ProRule" id="PRU00176"/>
    </source>
</evidence>
<dbReference type="InterPro" id="IPR035979">
    <property type="entry name" value="RBD_domain_sf"/>
</dbReference>
<feature type="domain" description="RRM" evidence="3">
    <location>
        <begin position="11"/>
        <end position="89"/>
    </location>
</feature>
<gene>
    <name evidence="4" type="ORF">PSAL00342_LOCUS5028</name>
    <name evidence="5" type="ORF">PSAL00342_LOCUS5029</name>
</gene>
<dbReference type="PANTHER" id="PTHR45735:SF2">
    <property type="entry name" value="CLEAVAGE STIMULATION FACTOR SUBUNIT 2"/>
    <property type="match status" value="1"/>
</dbReference>
<dbReference type="SUPFAM" id="SSF54928">
    <property type="entry name" value="RNA-binding domain, RBD"/>
    <property type="match status" value="1"/>
</dbReference>
<dbReference type="Gene3D" id="1.10.20.70">
    <property type="entry name" value="Transcription termination and cleavage factor, C-terminal domain"/>
    <property type="match status" value="1"/>
</dbReference>
<evidence type="ECO:0000259" key="3">
    <source>
        <dbReference type="PROSITE" id="PS50102"/>
    </source>
</evidence>
<proteinExistence type="predicted"/>
<dbReference type="InterPro" id="IPR012677">
    <property type="entry name" value="Nucleotide-bd_a/b_plait_sf"/>
</dbReference>
<keyword evidence="1" id="KW-0694">RNA-binding</keyword>
<protein>
    <recommendedName>
        <fullName evidence="3">RRM domain-containing protein</fullName>
    </recommendedName>
</protein>
<dbReference type="InterPro" id="IPR025742">
    <property type="entry name" value="CSTF2_hinge"/>
</dbReference>
<dbReference type="Pfam" id="PF00076">
    <property type="entry name" value="RRM_1"/>
    <property type="match status" value="1"/>
</dbReference>
<sequence>MSKESTRPPSSSVFVGNIAYDQTEESMKKLFEQVGPVESFRIVYDRETGKAKGYGFCEFHDEETASSAIRNLNGYELSGRHLRVDYAEDSKGTSTAKKAPVAAAPVGLQQAAASQQALETKLGAGNPMGSQPDQLTHMLSGMSHQQLYDVLNQMKTLIQHNPQQARQILIQNPQLTKALFQAQLLLGMVQNPNEATVPGMQAPAPAPPQAPPQPQPVNTPVPPVQGMQQQGMGGMPPMRQGMGMSGPMGGMPGMMRPPMPPGPQQPMHGMPGGQHQGNMQFDPNQQNQLLQQLANLTPEQIQQLPPQQQQQVLELQAQLRRAR</sequence>
<dbReference type="AlphaFoldDB" id="A0A6U9R6T7"/>
<feature type="compositionally biased region" description="Low complexity" evidence="2">
    <location>
        <begin position="276"/>
        <end position="288"/>
    </location>
</feature>
<feature type="compositionally biased region" description="Low complexity" evidence="2">
    <location>
        <begin position="224"/>
        <end position="242"/>
    </location>
</feature>
<accession>A0A6U9R6T7</accession>